<dbReference type="InterPro" id="IPR005467">
    <property type="entry name" value="His_kinase_dom"/>
</dbReference>
<evidence type="ECO:0000256" key="5">
    <source>
        <dbReference type="ARBA" id="ARBA00023012"/>
    </source>
</evidence>
<gene>
    <name evidence="9" type="ORF">JIN81_00715</name>
</gene>
<feature type="domain" description="Histidine kinase" evidence="8">
    <location>
        <begin position="489"/>
        <end position="677"/>
    </location>
</feature>
<dbReference type="InterPro" id="IPR003594">
    <property type="entry name" value="HATPase_dom"/>
</dbReference>
<keyword evidence="4" id="KW-0418">Kinase</keyword>
<reference evidence="9" key="1">
    <citation type="submission" date="2021-01" db="EMBL/GenBank/DDBJ databases">
        <title>Modified the classification status of verrucomicrobia.</title>
        <authorList>
            <person name="Feng X."/>
        </authorList>
    </citation>
    <scope>NUCLEOTIDE SEQUENCE</scope>
    <source>
        <strain evidence="9">KCTC 22201</strain>
    </source>
</reference>
<dbReference type="Proteomes" id="UP000658278">
    <property type="component" value="Unassembled WGS sequence"/>
</dbReference>
<dbReference type="AlphaFoldDB" id="A0A934RBP9"/>
<keyword evidence="6" id="KW-0812">Transmembrane</keyword>
<dbReference type="PROSITE" id="PS50109">
    <property type="entry name" value="HIS_KIN"/>
    <property type="match status" value="1"/>
</dbReference>
<evidence type="ECO:0000259" key="8">
    <source>
        <dbReference type="PROSITE" id="PS50109"/>
    </source>
</evidence>
<sequence length="690" mass="76233">MRRIGCRGLAAALLLPSAMAGATEGYSDPLRPPSEGADHQPPEVFIFQVPARLRQIEEEIEEETRILAALAPLQIGMQFDEFGYHSDYIAAVEGVPEEPLWTMDFGAGLFPTQAFVLVPALDQRSSDLQSYAFPKRFRIRAVDGKGVPGKILVDWTTRDFPDPGLRPVYFSFPEEDAPTGPLRVEVFAGHEEKGLEFFALGRVHPIRQGELQKTGVAAVSSSFESAPYWSKDYLASQRNTLGMPLSAKDGAGGNLVLKLPAERLNWPLVIRVELDETSVLGWVNLFPGRSPSGIDVPGYGFPGSMRIFRIERKADGKESRHLLPDQELLKNPGNNMLRIRGVGSMADALEFECNDFPAYQGQPVFSLGEIEIIRSGGNLSRDRPVSIRGFEMAEESGLRTLVDGKVGGRDILHLPEWLRQLAEGKPHEARLAGLKAEQQMLTERWRRFRGRALAGVTIAGLAGVLGFVFYLLRSRRQAEARLRRQIYSDLHDEVGSNLGSVSLLVGQLAEIARSDRMKEGMFNLSLMAREACVSLREVVWVADQRTIRLPALIQKLGERAERVLGEVEFSSETPVDCPDEAVSLTTKRHLMMFFKEAVHNCARHARATKVSLRVSVVERQLGIELRDNGCGFDTSLPTEGWGLGSMKQRASEMGGGMELRSAPGEGTTIALRLPLSSLSKEPSKAYKTSN</sequence>
<evidence type="ECO:0000256" key="1">
    <source>
        <dbReference type="ARBA" id="ARBA00000085"/>
    </source>
</evidence>
<dbReference type="CDD" id="cd16917">
    <property type="entry name" value="HATPase_UhpB-NarQ-NarX-like"/>
    <property type="match status" value="1"/>
</dbReference>
<evidence type="ECO:0000313" key="10">
    <source>
        <dbReference type="Proteomes" id="UP000658278"/>
    </source>
</evidence>
<comment type="catalytic activity">
    <reaction evidence="1">
        <text>ATP + protein L-histidine = ADP + protein N-phospho-L-histidine.</text>
        <dbReference type="EC" id="2.7.13.3"/>
    </reaction>
</comment>
<dbReference type="EC" id="2.7.13.3" evidence="2"/>
<keyword evidence="7" id="KW-0732">Signal</keyword>
<dbReference type="GO" id="GO:0004673">
    <property type="term" value="F:protein histidine kinase activity"/>
    <property type="evidence" value="ECO:0007669"/>
    <property type="project" value="UniProtKB-EC"/>
</dbReference>
<comment type="caution">
    <text evidence="9">The sequence shown here is derived from an EMBL/GenBank/DDBJ whole genome shotgun (WGS) entry which is preliminary data.</text>
</comment>
<keyword evidence="5" id="KW-0902">Two-component regulatory system</keyword>
<dbReference type="SMART" id="SM00387">
    <property type="entry name" value="HATPase_c"/>
    <property type="match status" value="1"/>
</dbReference>
<evidence type="ECO:0000256" key="4">
    <source>
        <dbReference type="ARBA" id="ARBA00022777"/>
    </source>
</evidence>
<keyword evidence="6" id="KW-0472">Membrane</keyword>
<dbReference type="InterPro" id="IPR036890">
    <property type="entry name" value="HATPase_C_sf"/>
</dbReference>
<dbReference type="Gene3D" id="3.30.565.10">
    <property type="entry name" value="Histidine kinase-like ATPase, C-terminal domain"/>
    <property type="match status" value="1"/>
</dbReference>
<feature type="signal peptide" evidence="7">
    <location>
        <begin position="1"/>
        <end position="22"/>
    </location>
</feature>
<dbReference type="PANTHER" id="PTHR24421">
    <property type="entry name" value="NITRATE/NITRITE SENSOR PROTEIN NARX-RELATED"/>
    <property type="match status" value="1"/>
</dbReference>
<evidence type="ECO:0000313" key="9">
    <source>
        <dbReference type="EMBL" id="MBK1825525.1"/>
    </source>
</evidence>
<dbReference type="EMBL" id="JAENII010000001">
    <property type="protein sequence ID" value="MBK1825525.1"/>
    <property type="molecule type" value="Genomic_DNA"/>
</dbReference>
<dbReference type="InterPro" id="IPR004358">
    <property type="entry name" value="Sig_transdc_His_kin-like_C"/>
</dbReference>
<dbReference type="GO" id="GO:0000160">
    <property type="term" value="P:phosphorelay signal transduction system"/>
    <property type="evidence" value="ECO:0007669"/>
    <property type="project" value="UniProtKB-KW"/>
</dbReference>
<dbReference type="InterPro" id="IPR050482">
    <property type="entry name" value="Sensor_HK_TwoCompSys"/>
</dbReference>
<evidence type="ECO:0000256" key="2">
    <source>
        <dbReference type="ARBA" id="ARBA00012438"/>
    </source>
</evidence>
<protein>
    <recommendedName>
        <fullName evidence="2">histidine kinase</fullName>
        <ecNumber evidence="2">2.7.13.3</ecNumber>
    </recommendedName>
</protein>
<feature type="chain" id="PRO_5036863082" description="histidine kinase" evidence="7">
    <location>
        <begin position="23"/>
        <end position="690"/>
    </location>
</feature>
<evidence type="ECO:0000256" key="6">
    <source>
        <dbReference type="SAM" id="Phobius"/>
    </source>
</evidence>
<keyword evidence="3" id="KW-0808">Transferase</keyword>
<dbReference type="PRINTS" id="PR00344">
    <property type="entry name" value="BCTRLSENSOR"/>
</dbReference>
<dbReference type="Gene3D" id="1.20.5.1930">
    <property type="match status" value="1"/>
</dbReference>
<keyword evidence="10" id="KW-1185">Reference proteome</keyword>
<organism evidence="9 10">
    <name type="scientific">Haloferula rosea</name>
    <dbReference type="NCBI Taxonomy" id="490093"/>
    <lineage>
        <taxon>Bacteria</taxon>
        <taxon>Pseudomonadati</taxon>
        <taxon>Verrucomicrobiota</taxon>
        <taxon>Verrucomicrobiia</taxon>
        <taxon>Verrucomicrobiales</taxon>
        <taxon>Verrucomicrobiaceae</taxon>
        <taxon>Haloferula</taxon>
    </lineage>
</organism>
<feature type="transmembrane region" description="Helical" evidence="6">
    <location>
        <begin position="452"/>
        <end position="472"/>
    </location>
</feature>
<name>A0A934RBP9_9BACT</name>
<evidence type="ECO:0000256" key="7">
    <source>
        <dbReference type="SAM" id="SignalP"/>
    </source>
</evidence>
<evidence type="ECO:0000256" key="3">
    <source>
        <dbReference type="ARBA" id="ARBA00022679"/>
    </source>
</evidence>
<dbReference type="Pfam" id="PF02518">
    <property type="entry name" value="HATPase_c"/>
    <property type="match status" value="1"/>
</dbReference>
<keyword evidence="6" id="KW-1133">Transmembrane helix</keyword>
<dbReference type="SUPFAM" id="SSF55874">
    <property type="entry name" value="ATPase domain of HSP90 chaperone/DNA topoisomerase II/histidine kinase"/>
    <property type="match status" value="1"/>
</dbReference>
<proteinExistence type="predicted"/>
<accession>A0A934RBP9</accession>
<dbReference type="RefSeq" id="WP_200275227.1">
    <property type="nucleotide sequence ID" value="NZ_JAENII010000001.1"/>
</dbReference>